<protein>
    <recommendedName>
        <fullName evidence="3">DUF2071 domain-containing protein</fullName>
    </recommendedName>
</protein>
<proteinExistence type="predicted"/>
<dbReference type="Proteomes" id="UP000247150">
    <property type="component" value="Unassembled WGS sequence"/>
</dbReference>
<dbReference type="InterPro" id="IPR018644">
    <property type="entry name" value="DUF2071"/>
</dbReference>
<gene>
    <name evidence="1" type="ORF">DFO73_114169</name>
</gene>
<comment type="caution">
    <text evidence="1">The sequence shown here is derived from an EMBL/GenBank/DDBJ whole genome shotgun (WGS) entry which is preliminary data.</text>
</comment>
<dbReference type="OrthoDB" id="150993at2"/>
<name>A0A2V2ZPL8_9BACI</name>
<dbReference type="InterPro" id="IPR023375">
    <property type="entry name" value="ADC_dom_sf"/>
</dbReference>
<evidence type="ECO:0000313" key="1">
    <source>
        <dbReference type="EMBL" id="PWW20876.1"/>
    </source>
</evidence>
<dbReference type="AlphaFoldDB" id="A0A2V2ZPL8"/>
<reference evidence="1 2" key="1">
    <citation type="submission" date="2018-05" db="EMBL/GenBank/DDBJ databases">
        <title>Freshwater and sediment microbial communities from various areas in North America, analyzing microbe dynamics in response to fracking.</title>
        <authorList>
            <person name="Lamendella R."/>
        </authorList>
    </citation>
    <scope>NUCLEOTIDE SEQUENCE [LARGE SCALE GENOMIC DNA]</scope>
    <source>
        <strain evidence="1 2">15_TX</strain>
    </source>
</reference>
<organism evidence="1 2">
    <name type="scientific">Cytobacillus oceanisediminis</name>
    <dbReference type="NCBI Taxonomy" id="665099"/>
    <lineage>
        <taxon>Bacteria</taxon>
        <taxon>Bacillati</taxon>
        <taxon>Bacillota</taxon>
        <taxon>Bacilli</taxon>
        <taxon>Bacillales</taxon>
        <taxon>Bacillaceae</taxon>
        <taxon>Cytobacillus</taxon>
    </lineage>
</organism>
<dbReference type="RefSeq" id="WP_110066930.1">
    <property type="nucleotide sequence ID" value="NZ_QGTW01000014.1"/>
</dbReference>
<accession>A0A2V2ZPL8</accession>
<evidence type="ECO:0008006" key="3">
    <source>
        <dbReference type="Google" id="ProtNLM"/>
    </source>
</evidence>
<sequence length="248" mass="29361">MHLLNNTAHRPWPVPSNNWIMRQKWINFLFLHWPVKPELVRNLIPSPLKLDNFQGYAWLGYIAFLMDGIYPRALPKLPLTRSFPEINVRTYVQYDGKPGIFFLSIDVKNWASLKIARHWYRLPYHGSNVTIENKGTTYSFQSIRNENNRHISFKALYKPISDVFFPEEGTLDHWLTERYCLYSRDKTSNIYCGEIHHLPWPLQKAEFEIQSNSLVSPFNINLRNTNPIAHYSCGVDALIWNIRKFHSR</sequence>
<dbReference type="SUPFAM" id="SSF160104">
    <property type="entry name" value="Acetoacetate decarboxylase-like"/>
    <property type="match status" value="1"/>
</dbReference>
<dbReference type="Pfam" id="PF09844">
    <property type="entry name" value="DUF2071"/>
    <property type="match status" value="1"/>
</dbReference>
<dbReference type="PANTHER" id="PTHR39186">
    <property type="entry name" value="DUF2071 FAMILY PROTEIN"/>
    <property type="match status" value="1"/>
</dbReference>
<dbReference type="Gene3D" id="2.40.400.10">
    <property type="entry name" value="Acetoacetate decarboxylase-like"/>
    <property type="match status" value="1"/>
</dbReference>
<dbReference type="PANTHER" id="PTHR39186:SF1">
    <property type="entry name" value="DUF2071 DOMAIN-CONTAINING PROTEIN"/>
    <property type="match status" value="1"/>
</dbReference>
<evidence type="ECO:0000313" key="2">
    <source>
        <dbReference type="Proteomes" id="UP000247150"/>
    </source>
</evidence>
<dbReference type="EMBL" id="QGTW01000014">
    <property type="protein sequence ID" value="PWW20876.1"/>
    <property type="molecule type" value="Genomic_DNA"/>
</dbReference>